<evidence type="ECO:0000256" key="2">
    <source>
        <dbReference type="ARBA" id="ARBA00022723"/>
    </source>
</evidence>
<dbReference type="PANTHER" id="PTHR42796:SF4">
    <property type="entry name" value="FUMARYLACETOACETATE HYDROLASE DOMAIN-CONTAINING PROTEIN 2A"/>
    <property type="match status" value="1"/>
</dbReference>
<dbReference type="Gene3D" id="3.90.850.10">
    <property type="entry name" value="Fumarylacetoacetase-like, C-terminal domain"/>
    <property type="match status" value="1"/>
</dbReference>
<dbReference type="GO" id="GO:0044281">
    <property type="term" value="P:small molecule metabolic process"/>
    <property type="evidence" value="ECO:0007669"/>
    <property type="project" value="UniProtKB-ARBA"/>
</dbReference>
<organism evidence="4 5">
    <name type="scientific">Rhizorhabdus wittichii (strain DSM 6014 / CCUG 31198 / JCM 15750 / NBRC 105917 / EY 4224 / RW1)</name>
    <name type="common">Sphingomonas wittichii</name>
    <dbReference type="NCBI Taxonomy" id="392499"/>
    <lineage>
        <taxon>Bacteria</taxon>
        <taxon>Pseudomonadati</taxon>
        <taxon>Pseudomonadota</taxon>
        <taxon>Alphaproteobacteria</taxon>
        <taxon>Sphingomonadales</taxon>
        <taxon>Sphingomonadaceae</taxon>
        <taxon>Rhizorhabdus</taxon>
    </lineage>
</organism>
<dbReference type="GO" id="GO:0008704">
    <property type="term" value="F:5-carboxymethyl-2-hydroxymuconate delta-isomerase activity"/>
    <property type="evidence" value="ECO:0007669"/>
    <property type="project" value="UniProtKB-EC"/>
</dbReference>
<accession>A0A9J9HF30</accession>
<comment type="similarity">
    <text evidence="1">Belongs to the FAH family.</text>
</comment>
<dbReference type="InterPro" id="IPR011234">
    <property type="entry name" value="Fumarylacetoacetase-like_C"/>
</dbReference>
<proteinExistence type="inferred from homology"/>
<keyword evidence="4" id="KW-0413">Isomerase</keyword>
<dbReference type="Pfam" id="PF01557">
    <property type="entry name" value="FAA_hydrolase"/>
    <property type="match status" value="1"/>
</dbReference>
<dbReference type="Proteomes" id="UP000001989">
    <property type="component" value="Chromosome"/>
</dbReference>
<dbReference type="KEGG" id="swi:Swit_4261"/>
<dbReference type="InterPro" id="IPR051121">
    <property type="entry name" value="FAH"/>
</dbReference>
<evidence type="ECO:0000313" key="5">
    <source>
        <dbReference type="Proteomes" id="UP000001989"/>
    </source>
</evidence>
<gene>
    <name evidence="4" type="ordered locus">Swit_4261</name>
</gene>
<keyword evidence="5" id="KW-1185">Reference proteome</keyword>
<evidence type="ECO:0000313" key="4">
    <source>
        <dbReference type="EMBL" id="ABQ70601.1"/>
    </source>
</evidence>
<protein>
    <submittedName>
        <fullName evidence="4">5-carboxymethyl-2-hydroxymuconate Delta-isomerase</fullName>
        <ecNumber evidence="4">5.3.3.10</ecNumber>
    </submittedName>
</protein>
<dbReference type="SUPFAM" id="SSF56529">
    <property type="entry name" value="FAH"/>
    <property type="match status" value="1"/>
</dbReference>
<dbReference type="EC" id="5.3.3.10" evidence="4"/>
<evidence type="ECO:0000259" key="3">
    <source>
        <dbReference type="Pfam" id="PF01557"/>
    </source>
</evidence>
<dbReference type="AlphaFoldDB" id="A0A9J9HF30"/>
<sequence>MEKEAAPRAARRRREAAILFIWARKNADRPARHRRADGSAKLEIMSFGDVPTPRGGNRLTYGKAQQRTKEPMRIGTCLHEGRARIVRDDGDRLVLLPEGFASGVRALIADRRLGEAAAVAGTPVEPSSLTFLPPVTDPDKIIAVGFNYRGHLIETGTPLPDYPSLFVRFPSSQVGHGQPVVAPSLSGEFDFEGELAVIIGRPAWRVAEADAMDHVVGYSCFAENSVRDYQAHARQVTAGKNFLASGAIGPWLTTADEVGDPSTLELTTRLNGAVVQQDRLTSLIFTIPQLIAYITRFTRLLPGDIISTGTPDGVGFLRDPKIWLAPGDVLEIDIPRVGLLRNAVVAEGAGASGAGA</sequence>
<reference evidence="4 5" key="1">
    <citation type="journal article" date="2010" name="J. Bacteriol.">
        <title>Genome sequence of the dioxin-mineralizing bacterium Sphingomonas wittichii RW1.</title>
        <authorList>
            <person name="Miller T.R."/>
            <person name="Delcher A.L."/>
            <person name="Salzberg S.L."/>
            <person name="Saunders E."/>
            <person name="Detter J.C."/>
            <person name="Halden R.U."/>
        </authorList>
    </citation>
    <scope>NUCLEOTIDE SEQUENCE [LARGE SCALE GENOMIC DNA]</scope>
    <source>
        <strain evidence="5">DSM 6014 / CCUG 31198 / JCM 15750 / NBRC 105917 / EY 4224 / RW1</strain>
    </source>
</reference>
<name>A0A9J9HF30_RHIWR</name>
<dbReference type="GO" id="GO:0046872">
    <property type="term" value="F:metal ion binding"/>
    <property type="evidence" value="ECO:0007669"/>
    <property type="project" value="UniProtKB-KW"/>
</dbReference>
<dbReference type="PANTHER" id="PTHR42796">
    <property type="entry name" value="FUMARYLACETOACETATE HYDROLASE DOMAIN-CONTAINING PROTEIN 2A-RELATED"/>
    <property type="match status" value="1"/>
</dbReference>
<dbReference type="EMBL" id="CP000699">
    <property type="protein sequence ID" value="ABQ70601.1"/>
    <property type="molecule type" value="Genomic_DNA"/>
</dbReference>
<keyword evidence="2" id="KW-0479">Metal-binding</keyword>
<dbReference type="InterPro" id="IPR036663">
    <property type="entry name" value="Fumarylacetoacetase_C_sf"/>
</dbReference>
<evidence type="ECO:0000256" key="1">
    <source>
        <dbReference type="ARBA" id="ARBA00010211"/>
    </source>
</evidence>
<feature type="domain" description="Fumarylacetoacetase-like C-terminal" evidence="3">
    <location>
        <begin position="140"/>
        <end position="345"/>
    </location>
</feature>